<evidence type="ECO:0000313" key="2">
    <source>
        <dbReference type="Proteomes" id="UP001172155"/>
    </source>
</evidence>
<keyword evidence="1" id="KW-0489">Methyltransferase</keyword>
<dbReference type="EMBL" id="JAUKUD010000001">
    <property type="protein sequence ID" value="KAK0755130.1"/>
    <property type="molecule type" value="Genomic_DNA"/>
</dbReference>
<comment type="caution">
    <text evidence="1">The sequence shown here is derived from an EMBL/GenBank/DDBJ whole genome shotgun (WGS) entry which is preliminary data.</text>
</comment>
<dbReference type="PANTHER" id="PTHR14614">
    <property type="entry name" value="HEPATOCELLULAR CARCINOMA-ASSOCIATED ANTIGEN"/>
    <property type="match status" value="1"/>
</dbReference>
<gene>
    <name evidence="1" type="ORF">B0T18DRAFT_400725</name>
</gene>
<dbReference type="SUPFAM" id="SSF53335">
    <property type="entry name" value="S-adenosyl-L-methionine-dependent methyltransferases"/>
    <property type="match status" value="1"/>
</dbReference>
<organism evidence="1 2">
    <name type="scientific">Schizothecium vesticola</name>
    <dbReference type="NCBI Taxonomy" id="314040"/>
    <lineage>
        <taxon>Eukaryota</taxon>
        <taxon>Fungi</taxon>
        <taxon>Dikarya</taxon>
        <taxon>Ascomycota</taxon>
        <taxon>Pezizomycotina</taxon>
        <taxon>Sordariomycetes</taxon>
        <taxon>Sordariomycetidae</taxon>
        <taxon>Sordariales</taxon>
        <taxon>Schizotheciaceae</taxon>
        <taxon>Schizothecium</taxon>
    </lineage>
</organism>
<protein>
    <submittedName>
        <fullName evidence="1">Methyltransferase-domain-containing protein</fullName>
    </submittedName>
</protein>
<dbReference type="InterPro" id="IPR019410">
    <property type="entry name" value="Methyltransf_16"/>
</dbReference>
<evidence type="ECO:0000313" key="1">
    <source>
        <dbReference type="EMBL" id="KAK0755130.1"/>
    </source>
</evidence>
<proteinExistence type="predicted"/>
<dbReference type="InterPro" id="IPR029063">
    <property type="entry name" value="SAM-dependent_MTases_sf"/>
</dbReference>
<sequence length="344" mass="38274">MGSSTTPTQLDQVTRFCRQFLQYDYDVELPDGEILREADVQDHLFKKLFAEDTVIPLPPRRYRLRILKQLIAVIEGAIEDWDEHGISDDLTSSLAELISTPPLPEVMELQQKCCVTYHLSLLPPSARHADPHITLLESRALIAAAGTTGLRTWEAGLHLGQYLCTRPELVRNKRVLELGTGTGYLAILCAKHLDARHVIASDGSDDVINHLPDNLFLNGFEGSDKIAPMDLKWGHALVGTEEATWNGGRGVDVVIGADITYDSRMVTALVATLVDVVSASKEVSIIISVAERNKASYDEFLKACERRGFKVQDKPFSLSSRREQKGPFYSDATPFHICQLRYGD</sequence>
<dbReference type="AlphaFoldDB" id="A0AA40KDP6"/>
<accession>A0AA40KDP6</accession>
<reference evidence="1" key="1">
    <citation type="submission" date="2023-06" db="EMBL/GenBank/DDBJ databases">
        <title>Genome-scale phylogeny and comparative genomics of the fungal order Sordariales.</title>
        <authorList>
            <consortium name="Lawrence Berkeley National Laboratory"/>
            <person name="Hensen N."/>
            <person name="Bonometti L."/>
            <person name="Westerberg I."/>
            <person name="Brannstrom I.O."/>
            <person name="Guillou S."/>
            <person name="Cros-Aarteil S."/>
            <person name="Calhoun S."/>
            <person name="Haridas S."/>
            <person name="Kuo A."/>
            <person name="Mondo S."/>
            <person name="Pangilinan J."/>
            <person name="Riley R."/>
            <person name="LaButti K."/>
            <person name="Andreopoulos B."/>
            <person name="Lipzen A."/>
            <person name="Chen C."/>
            <person name="Yanf M."/>
            <person name="Daum C."/>
            <person name="Ng V."/>
            <person name="Clum A."/>
            <person name="Steindorff A."/>
            <person name="Ohm R."/>
            <person name="Martin F."/>
            <person name="Silar P."/>
            <person name="Natvig D."/>
            <person name="Lalanne C."/>
            <person name="Gautier V."/>
            <person name="Ament-velasquez S.L."/>
            <person name="Kruys A."/>
            <person name="Hutchinson M.I."/>
            <person name="Powell A.J."/>
            <person name="Barry K."/>
            <person name="Miller A.N."/>
            <person name="Grigoriev I.V."/>
            <person name="Debuchy R."/>
            <person name="Gladieux P."/>
            <person name="Thoren M.H."/>
            <person name="Johannesson H."/>
        </authorList>
    </citation>
    <scope>NUCLEOTIDE SEQUENCE</scope>
    <source>
        <strain evidence="1">SMH3187-1</strain>
    </source>
</reference>
<dbReference type="GO" id="GO:0032259">
    <property type="term" value="P:methylation"/>
    <property type="evidence" value="ECO:0007669"/>
    <property type="project" value="UniProtKB-KW"/>
</dbReference>
<dbReference type="Pfam" id="PF10294">
    <property type="entry name" value="Methyltransf_16"/>
    <property type="match status" value="1"/>
</dbReference>
<dbReference type="GO" id="GO:0005737">
    <property type="term" value="C:cytoplasm"/>
    <property type="evidence" value="ECO:0007669"/>
    <property type="project" value="TreeGrafter"/>
</dbReference>
<keyword evidence="1" id="KW-0808">Transferase</keyword>
<keyword evidence="2" id="KW-1185">Reference proteome</keyword>
<dbReference type="PANTHER" id="PTHR14614:SF130">
    <property type="entry name" value="PROTEIN-LYSINE N-METHYLTRANSFERASE EEF2KMT"/>
    <property type="match status" value="1"/>
</dbReference>
<dbReference type="GO" id="GO:0008757">
    <property type="term" value="F:S-adenosylmethionine-dependent methyltransferase activity"/>
    <property type="evidence" value="ECO:0007669"/>
    <property type="project" value="UniProtKB-ARBA"/>
</dbReference>
<dbReference type="Gene3D" id="3.40.50.150">
    <property type="entry name" value="Vaccinia Virus protein VP39"/>
    <property type="match status" value="1"/>
</dbReference>
<name>A0AA40KDP6_9PEZI</name>
<dbReference type="Proteomes" id="UP001172155">
    <property type="component" value="Unassembled WGS sequence"/>
</dbReference>
<dbReference type="CDD" id="cd02440">
    <property type="entry name" value="AdoMet_MTases"/>
    <property type="match status" value="1"/>
</dbReference>